<dbReference type="InterPro" id="IPR036034">
    <property type="entry name" value="PDZ_sf"/>
</dbReference>
<dbReference type="InterPro" id="IPR025926">
    <property type="entry name" value="PDZ-like_dom"/>
</dbReference>
<dbReference type="PANTHER" id="PTHR46366:SF1">
    <property type="entry name" value="PDZ DOMAIN-CONTAINING PROTEIN C1685.05"/>
    <property type="match status" value="1"/>
</dbReference>
<dbReference type="SUPFAM" id="SSF50494">
    <property type="entry name" value="Trypsin-like serine proteases"/>
    <property type="match status" value="2"/>
</dbReference>
<dbReference type="GO" id="GO:0004252">
    <property type="term" value="F:serine-type endopeptidase activity"/>
    <property type="evidence" value="ECO:0007669"/>
    <property type="project" value="InterPro"/>
</dbReference>
<comment type="similarity">
    <text evidence="1">Belongs to the peptidase S1C family.</text>
</comment>
<accession>A0A8H7UF27</accession>
<dbReference type="GO" id="GO:0006508">
    <property type="term" value="P:proteolysis"/>
    <property type="evidence" value="ECO:0007669"/>
    <property type="project" value="InterPro"/>
</dbReference>
<dbReference type="InterPro" id="IPR009003">
    <property type="entry name" value="Peptidase_S1_PA"/>
</dbReference>
<reference evidence="3" key="1">
    <citation type="submission" date="2020-12" db="EMBL/GenBank/DDBJ databases">
        <title>Metabolic potential, ecology and presence of endohyphal bacteria is reflected in genomic diversity of Mucoromycotina.</title>
        <authorList>
            <person name="Muszewska A."/>
            <person name="Okrasinska A."/>
            <person name="Steczkiewicz K."/>
            <person name="Drgas O."/>
            <person name="Orlowska M."/>
            <person name="Perlinska-Lenart U."/>
            <person name="Aleksandrzak-Piekarczyk T."/>
            <person name="Szatraj K."/>
            <person name="Zielenkiewicz U."/>
            <person name="Pilsyk S."/>
            <person name="Malc E."/>
            <person name="Mieczkowski P."/>
            <person name="Kruszewska J.S."/>
            <person name="Biernat P."/>
            <person name="Pawlowska J."/>
        </authorList>
    </citation>
    <scope>NUCLEOTIDE SEQUENCE</scope>
    <source>
        <strain evidence="3">WA0000067209</strain>
    </source>
</reference>
<organism evidence="3 4">
    <name type="scientific">Mortierella isabellina</name>
    <name type="common">Filamentous fungus</name>
    <name type="synonym">Umbelopsis isabellina</name>
    <dbReference type="NCBI Taxonomy" id="91625"/>
    <lineage>
        <taxon>Eukaryota</taxon>
        <taxon>Fungi</taxon>
        <taxon>Fungi incertae sedis</taxon>
        <taxon>Mucoromycota</taxon>
        <taxon>Mucoromycotina</taxon>
        <taxon>Umbelopsidomycetes</taxon>
        <taxon>Umbelopsidales</taxon>
        <taxon>Umbelopsidaceae</taxon>
        <taxon>Umbelopsis</taxon>
    </lineage>
</organism>
<dbReference type="PANTHER" id="PTHR46366">
    <property type="entry name" value="PRO-APOPTOTIC SERINE PROTEASE NMA111"/>
    <property type="match status" value="1"/>
</dbReference>
<sequence length="974" mass="106599">MAPPYAAPIAFNDQYTMMQPKAAQRSRSTSTPMKPNPLQTTVATGLQLANMLLCAAKEKQQLKETAPSAKLENWESTLERSIKSIVSIKASHTRAFDTDMADSYTATGFIVDVKRGILLTNRHVVSPGPIVASAILTNYEEIDLKPIYRDPVHDFGFMQFDPSKVKFMELEEIPLSPERAKVGLDIRVVGNDAGEKLSILTGTLARLDRAAPEYAAGGYQDFNTFYMQAASGTSGGSSGSPVLDIYGHAIALNAGGATTASSSYYLPLDRVKRALEYIQQGEQVPRGTLQAEFEYMPYDEVRRLGLSESMEHTVRTLYPMETGMLVVRSRLPQGPADGKLIPGDILISVNDNVTVTFNPLFDIIDNSVGQTINVSVARGANLLQLEMTVQDLHAITPDKYLEVGGGVLNELSYQVARSYSLPVGGVYVAAAGHMFATAFIFRRSIIVSLNNEPTPTLDDFVRVFQTLPDGARVPVRFYSLAASLKEKVMVIHVDRHWHICRLGIRNDLTGVWDYEELPTPTLQVSTKPATATFPPLDPSLKLAQDMMPAFVAIDFHMPYLVDGMKGAQYFGCGIVVSLDPPLIVCDRDTVPVALGDIYLCFANSITIPGKPVFLHPFSNFTVLTFDPKLLGDTPIKALELSSSSLNPGDAVNFVGLAGDSSAILRRTTVSSISNVSTRETQPPRYRAMNTESVKLSDTIGCQGGVVADDAGVVSAFWMTINTSVEGRVVQFMAGLQSTIIKPVIDMLKAGRPAGIHGIDVEFWTMRIANARTLGVTDEWVSKLENSGQPRHSLLYVLGILDTSSPVAQILKAGDVVVQINGKMVGGMSDIANLGTAHSVEMVIFRDTREMTVQVPTTLYNGKETSRVIEWQGTLIQEPYKAVLEQMPDVPTGVYVSCTMSGSPASSKLHPGSWITEFNGREIHDMDSFLTAIKNYKDESEYVRVQTVQRGNVIKVIALKIDELYWPTREARIRQ</sequence>
<dbReference type="InterPro" id="IPR043504">
    <property type="entry name" value="Peptidase_S1_PA_chymotrypsin"/>
</dbReference>
<evidence type="ECO:0000313" key="4">
    <source>
        <dbReference type="Proteomes" id="UP000654370"/>
    </source>
</evidence>
<dbReference type="CDD" id="cd06719">
    <property type="entry name" value="PDZ2-4_Nma111p-like"/>
    <property type="match status" value="1"/>
</dbReference>
<dbReference type="Pfam" id="PF12812">
    <property type="entry name" value="PDZ_1"/>
    <property type="match status" value="1"/>
</dbReference>
<feature type="domain" description="PDZ" evidence="2">
    <location>
        <begin position="877"/>
        <end position="950"/>
    </location>
</feature>
<keyword evidence="4" id="KW-1185">Reference proteome</keyword>
<evidence type="ECO:0000313" key="3">
    <source>
        <dbReference type="EMBL" id="KAG2177009.1"/>
    </source>
</evidence>
<dbReference type="InterPro" id="IPR001940">
    <property type="entry name" value="Peptidase_S1C"/>
</dbReference>
<dbReference type="PRINTS" id="PR00834">
    <property type="entry name" value="PROTEASES2C"/>
</dbReference>
<comment type="caution">
    <text evidence="3">The sequence shown here is derived from an EMBL/GenBank/DDBJ whole genome shotgun (WGS) entry which is preliminary data.</text>
</comment>
<proteinExistence type="inferred from homology"/>
<dbReference type="AlphaFoldDB" id="A0A8H7UF27"/>
<dbReference type="SUPFAM" id="SSF50156">
    <property type="entry name" value="PDZ domain-like"/>
    <property type="match status" value="3"/>
</dbReference>
<dbReference type="Pfam" id="PF13365">
    <property type="entry name" value="Trypsin_2"/>
    <property type="match status" value="1"/>
</dbReference>
<name>A0A8H7UF27_MORIS</name>
<dbReference type="EMBL" id="JAEPQZ010000009">
    <property type="protein sequence ID" value="KAG2177009.1"/>
    <property type="molecule type" value="Genomic_DNA"/>
</dbReference>
<dbReference type="OrthoDB" id="4217619at2759"/>
<dbReference type="InterPro" id="IPR001478">
    <property type="entry name" value="PDZ"/>
</dbReference>
<feature type="domain" description="PDZ" evidence="2">
    <location>
        <begin position="761"/>
        <end position="847"/>
    </location>
</feature>
<feature type="domain" description="PDZ" evidence="2">
    <location>
        <begin position="302"/>
        <end position="380"/>
    </location>
</feature>
<dbReference type="Gene3D" id="2.40.10.10">
    <property type="entry name" value="Trypsin-like serine proteases"/>
    <property type="match status" value="2"/>
</dbReference>
<evidence type="ECO:0000259" key="2">
    <source>
        <dbReference type="SMART" id="SM00228"/>
    </source>
</evidence>
<evidence type="ECO:0000256" key="1">
    <source>
        <dbReference type="ARBA" id="ARBA00010541"/>
    </source>
</evidence>
<protein>
    <recommendedName>
        <fullName evidence="2">PDZ domain-containing protein</fullName>
    </recommendedName>
</protein>
<dbReference type="Proteomes" id="UP000654370">
    <property type="component" value="Unassembled WGS sequence"/>
</dbReference>
<dbReference type="SMART" id="SM00228">
    <property type="entry name" value="PDZ"/>
    <property type="match status" value="3"/>
</dbReference>
<dbReference type="Gene3D" id="2.30.42.10">
    <property type="match status" value="3"/>
</dbReference>
<gene>
    <name evidence="3" type="ORF">INT43_007663</name>
</gene>